<evidence type="ECO:0000313" key="2">
    <source>
        <dbReference type="EMBL" id="GHG01857.1"/>
    </source>
</evidence>
<dbReference type="EMBL" id="BNBE01000001">
    <property type="protein sequence ID" value="GHG01857.1"/>
    <property type="molecule type" value="Genomic_DNA"/>
</dbReference>
<keyword evidence="3" id="KW-1185">Reference proteome</keyword>
<feature type="region of interest" description="Disordered" evidence="1">
    <location>
        <begin position="1"/>
        <end position="20"/>
    </location>
</feature>
<dbReference type="RefSeq" id="WP_190042045.1">
    <property type="nucleotide sequence ID" value="NZ_BNBE01000001.1"/>
</dbReference>
<dbReference type="AlphaFoldDB" id="A0A919BML2"/>
<evidence type="ECO:0000256" key="1">
    <source>
        <dbReference type="SAM" id="MobiDB-lite"/>
    </source>
</evidence>
<organism evidence="2 3">
    <name type="scientific">Streptomyces filamentosus</name>
    <name type="common">Streptomyces roseosporus</name>
    <dbReference type="NCBI Taxonomy" id="67294"/>
    <lineage>
        <taxon>Bacteria</taxon>
        <taxon>Bacillati</taxon>
        <taxon>Actinomycetota</taxon>
        <taxon>Actinomycetes</taxon>
        <taxon>Kitasatosporales</taxon>
        <taxon>Streptomycetaceae</taxon>
        <taxon>Streptomyces</taxon>
    </lineage>
</organism>
<protein>
    <recommendedName>
        <fullName evidence="4">IopB</fullName>
    </recommendedName>
</protein>
<gene>
    <name evidence="2" type="ORF">GCM10017667_36850</name>
</gene>
<feature type="region of interest" description="Disordered" evidence="1">
    <location>
        <begin position="394"/>
        <end position="446"/>
    </location>
</feature>
<dbReference type="Gene3D" id="1.20.910.10">
    <property type="entry name" value="Heme oxygenase-like"/>
    <property type="match status" value="1"/>
</dbReference>
<feature type="compositionally biased region" description="Gly residues" evidence="1">
    <location>
        <begin position="405"/>
        <end position="415"/>
    </location>
</feature>
<sequence length="741" mass="79604">MADLMTNGKTTPGPAARPSARSAYALLTEPECPAAEEPSASRVREFLAARAAAADDLADLGLDLLRKEARTWAETERERFRTLAADLPGEPERLLLAQGAALDWAPLGLVSGAWLQWLSSMATADAPAALAALTLYASDVGAGRPRDARGTACGQVLRALRVAEHAHPPARLALDVRIPDDAFALPALLLLMGRRPDDFRAELAGADLCLREAGLPPALVLVDLPAAAVDPADLDPGLHRPHVGAPGGLPAAERLLAALDDAEDDPARVADGFRAALALLRGWHDGLFGRLAAVLDPAHRAAEMLRARAREGSVYHRDHQLAGRPLADWLREAVDTPRPLLDALATSPLIRPGRPERSPLVNGLVSERGAMFRVFTDTDLEILANWIRSLPAAGTGTVDEAGAGDETGGEAGAGGPEPYAVAGSLSAGFPAGPDPDRRPSADDRPPADLREAYARLQRRSQAPALSAYARTYVHGWLGRAAHGIDGSELRLPGDWPAEGLRPWLADQHDRHAEEFESTAEAELPSREALVESTVQLAPLTMIDGAWLQGFTDYGLASSDIGFSLFETYWDELGNGRAELNHPLIYRQLVESMGVELPPTGTTEFARWPGFQDRSFELPVFWLSIGRFPKTFQPEILGLNLAMELSGVGGSYRRARLGLRAHGFSTRFVDIHNTIDNVATGHSAWAADAIDSYMSTTAPPPGTRARDEVWTRVRTGYRALNPPSGWSARRAQRRAASASRPL</sequence>
<evidence type="ECO:0008006" key="4">
    <source>
        <dbReference type="Google" id="ProtNLM"/>
    </source>
</evidence>
<dbReference type="SMART" id="SM01236">
    <property type="entry name" value="Haem_oxygenase_2"/>
    <property type="match status" value="1"/>
</dbReference>
<comment type="caution">
    <text evidence="2">The sequence shown here is derived from an EMBL/GenBank/DDBJ whole genome shotgun (WGS) entry which is preliminary data.</text>
</comment>
<dbReference type="Proteomes" id="UP000632849">
    <property type="component" value="Unassembled WGS sequence"/>
</dbReference>
<accession>A0A919BML2</accession>
<dbReference type="InterPro" id="IPR016084">
    <property type="entry name" value="Haem_Oase-like_multi-hlx"/>
</dbReference>
<reference evidence="2" key="1">
    <citation type="journal article" date="2014" name="Int. J. Syst. Evol. Microbiol.">
        <title>Complete genome sequence of Corynebacterium casei LMG S-19264T (=DSM 44701T), isolated from a smear-ripened cheese.</title>
        <authorList>
            <consortium name="US DOE Joint Genome Institute (JGI-PGF)"/>
            <person name="Walter F."/>
            <person name="Albersmeier A."/>
            <person name="Kalinowski J."/>
            <person name="Ruckert C."/>
        </authorList>
    </citation>
    <scope>NUCLEOTIDE SEQUENCE</scope>
    <source>
        <strain evidence="2">JCM 4122</strain>
    </source>
</reference>
<dbReference type="Pfam" id="PF14518">
    <property type="entry name" value="Haem_oxygenas_2"/>
    <property type="match status" value="1"/>
</dbReference>
<reference evidence="2" key="2">
    <citation type="submission" date="2020-09" db="EMBL/GenBank/DDBJ databases">
        <authorList>
            <person name="Sun Q."/>
            <person name="Ohkuma M."/>
        </authorList>
    </citation>
    <scope>NUCLEOTIDE SEQUENCE</scope>
    <source>
        <strain evidence="2">JCM 4122</strain>
    </source>
</reference>
<proteinExistence type="predicted"/>
<feature type="region of interest" description="Disordered" evidence="1">
    <location>
        <begin position="720"/>
        <end position="741"/>
    </location>
</feature>
<evidence type="ECO:0000313" key="3">
    <source>
        <dbReference type="Proteomes" id="UP000632849"/>
    </source>
</evidence>
<name>A0A919BML2_STRFL</name>
<feature type="compositionally biased region" description="Basic and acidic residues" evidence="1">
    <location>
        <begin position="434"/>
        <end position="446"/>
    </location>
</feature>